<dbReference type="RefSeq" id="WP_317487805.1">
    <property type="nucleotide sequence ID" value="NZ_CP136051.1"/>
</dbReference>
<dbReference type="Pfam" id="PF01386">
    <property type="entry name" value="Ribosomal_L25p"/>
    <property type="match status" value="1"/>
</dbReference>
<keyword evidence="2 5" id="KW-0694">RNA-binding</keyword>
<dbReference type="NCBIfam" id="NF004132">
    <property type="entry name" value="PRK05618.2-2"/>
    <property type="match status" value="1"/>
</dbReference>
<dbReference type="Gene3D" id="2.170.120.20">
    <property type="entry name" value="Ribosomal protein L25, beta domain"/>
    <property type="match status" value="1"/>
</dbReference>
<comment type="similarity">
    <text evidence="5">Belongs to the bacterial ribosomal protein bL25 family. CTC subfamily.</text>
</comment>
<dbReference type="CDD" id="cd00495">
    <property type="entry name" value="Ribosomal_L25_TL5_CTC"/>
    <property type="match status" value="1"/>
</dbReference>
<evidence type="ECO:0000256" key="1">
    <source>
        <dbReference type="ARBA" id="ARBA00022730"/>
    </source>
</evidence>
<keyword evidence="9" id="KW-1185">Reference proteome</keyword>
<dbReference type="SUPFAM" id="SSF50715">
    <property type="entry name" value="Ribosomal protein L25-like"/>
    <property type="match status" value="1"/>
</dbReference>
<comment type="subunit">
    <text evidence="5">Part of the 50S ribosomal subunit; part of the 5S rRNA/L5/L18/L25 subcomplex. Contacts the 5S rRNA. Binds to the 5S rRNA independently of L5 and L18.</text>
</comment>
<proteinExistence type="inferred from homology"/>
<dbReference type="NCBIfam" id="TIGR00731">
    <property type="entry name" value="bL25_bact_ctc"/>
    <property type="match status" value="1"/>
</dbReference>
<dbReference type="EMBL" id="CP136051">
    <property type="protein sequence ID" value="WOK05010.1"/>
    <property type="molecule type" value="Genomic_DNA"/>
</dbReference>
<feature type="domain" description="Large ribosomal subunit protein bL25 beta" evidence="7">
    <location>
        <begin position="99"/>
        <end position="180"/>
    </location>
</feature>
<dbReference type="Proteomes" id="UP001302349">
    <property type="component" value="Chromosome"/>
</dbReference>
<dbReference type="InterPro" id="IPR020930">
    <property type="entry name" value="Ribosomal_uL5_bac-type"/>
</dbReference>
<evidence type="ECO:0000256" key="3">
    <source>
        <dbReference type="ARBA" id="ARBA00022980"/>
    </source>
</evidence>
<dbReference type="InterPro" id="IPR037121">
    <property type="entry name" value="Ribosomal_bL25_C"/>
</dbReference>
<dbReference type="PANTHER" id="PTHR33284">
    <property type="entry name" value="RIBOSOMAL PROTEIN L25/GLN-TRNA SYNTHETASE, ANTI-CODON-BINDING DOMAIN-CONTAINING PROTEIN"/>
    <property type="match status" value="1"/>
</dbReference>
<name>A0ABZ0IIZ7_9BACT</name>
<dbReference type="Pfam" id="PF14693">
    <property type="entry name" value="Ribosomal_TL5_C"/>
    <property type="match status" value="1"/>
</dbReference>
<dbReference type="InterPro" id="IPR020056">
    <property type="entry name" value="Rbsml_bL25/Gln-tRNA_synth_N"/>
</dbReference>
<dbReference type="InterPro" id="IPR029751">
    <property type="entry name" value="Ribosomal_L25_dom"/>
</dbReference>
<keyword evidence="4 5" id="KW-0687">Ribonucleoprotein</keyword>
<dbReference type="HAMAP" id="MF_01334">
    <property type="entry name" value="Ribosomal_bL25_CTC"/>
    <property type="match status" value="1"/>
</dbReference>
<reference evidence="8 9" key="1">
    <citation type="journal article" date="2023" name="Microbiol. Resour. Announc.">
        <title>Complete Genome Sequence of Imperialibacter roseus strain P4T.</title>
        <authorList>
            <person name="Tizabi D.R."/>
            <person name="Bachvaroff T."/>
            <person name="Hill R.T."/>
        </authorList>
    </citation>
    <scope>NUCLEOTIDE SEQUENCE [LARGE SCALE GENOMIC DNA]</scope>
    <source>
        <strain evidence="8 9">P4T</strain>
    </source>
</reference>
<evidence type="ECO:0000256" key="4">
    <source>
        <dbReference type="ARBA" id="ARBA00023274"/>
    </source>
</evidence>
<comment type="function">
    <text evidence="5">This is one of the proteins that binds to the 5S RNA in the ribosome where it forms part of the central protuberance.</text>
</comment>
<dbReference type="InterPro" id="IPR020057">
    <property type="entry name" value="Ribosomal_bL25_b-dom"/>
</dbReference>
<evidence type="ECO:0000256" key="2">
    <source>
        <dbReference type="ARBA" id="ARBA00022884"/>
    </source>
</evidence>
<keyword evidence="1 5" id="KW-0699">rRNA-binding</keyword>
<evidence type="ECO:0000313" key="8">
    <source>
        <dbReference type="EMBL" id="WOK05010.1"/>
    </source>
</evidence>
<evidence type="ECO:0000259" key="7">
    <source>
        <dbReference type="Pfam" id="PF14693"/>
    </source>
</evidence>
<sequence length="196" mass="21503">MKTVEIIGFKRANLGKKESKDLRAAGSVPCVIYGGKSQVHFHAPMILFRDLVYTPNAAFVHLNIEGQEFKAILQDIQFHPVNEMILHADFLELNENSPVKLDIPVKFLGVAPGVQKGGKLVSKMRKLTVKALPSEMPEFIEVDISKLELGKTVKVGELGEAKYNILNSPLVSIASVEVPRALKGKGADGEEEEEEA</sequence>
<feature type="domain" description="Large ribosomal subunit protein bL25 L25" evidence="6">
    <location>
        <begin position="9"/>
        <end position="90"/>
    </location>
</feature>
<keyword evidence="3 5" id="KW-0689">Ribosomal protein</keyword>
<evidence type="ECO:0000313" key="9">
    <source>
        <dbReference type="Proteomes" id="UP001302349"/>
    </source>
</evidence>
<evidence type="ECO:0000256" key="5">
    <source>
        <dbReference type="HAMAP-Rule" id="MF_01334"/>
    </source>
</evidence>
<dbReference type="Gene3D" id="2.40.240.10">
    <property type="entry name" value="Ribosomal Protein L25, Chain P"/>
    <property type="match status" value="1"/>
</dbReference>
<dbReference type="GO" id="GO:0005840">
    <property type="term" value="C:ribosome"/>
    <property type="evidence" value="ECO:0007669"/>
    <property type="project" value="UniProtKB-KW"/>
</dbReference>
<dbReference type="InterPro" id="IPR001021">
    <property type="entry name" value="Ribosomal_bL25_long"/>
</dbReference>
<accession>A0ABZ0IIZ7</accession>
<protein>
    <recommendedName>
        <fullName evidence="5">Large ribosomal subunit protein bL25</fullName>
    </recommendedName>
    <alternativeName>
        <fullName evidence="5">General stress protein CTC</fullName>
    </alternativeName>
</protein>
<organism evidence="8 9">
    <name type="scientific">Imperialibacter roseus</name>
    <dbReference type="NCBI Taxonomy" id="1324217"/>
    <lineage>
        <taxon>Bacteria</taxon>
        <taxon>Pseudomonadati</taxon>
        <taxon>Bacteroidota</taxon>
        <taxon>Cytophagia</taxon>
        <taxon>Cytophagales</taxon>
        <taxon>Flammeovirgaceae</taxon>
        <taxon>Imperialibacter</taxon>
    </lineage>
</organism>
<gene>
    <name evidence="5" type="primary">rplY</name>
    <name evidence="5" type="synonym">ctc</name>
    <name evidence="8" type="ORF">RT717_18170</name>
</gene>
<dbReference type="InterPro" id="IPR011035">
    <property type="entry name" value="Ribosomal_bL25/Gln-tRNA_synth"/>
</dbReference>
<dbReference type="PANTHER" id="PTHR33284:SF1">
    <property type="entry name" value="RIBOSOMAL PROTEIN L25_GLN-TRNA SYNTHETASE, ANTI-CODON-BINDING DOMAIN-CONTAINING PROTEIN"/>
    <property type="match status" value="1"/>
</dbReference>
<evidence type="ECO:0000259" key="6">
    <source>
        <dbReference type="Pfam" id="PF01386"/>
    </source>
</evidence>